<evidence type="ECO:0000256" key="2">
    <source>
        <dbReference type="ARBA" id="ARBA00012156"/>
    </source>
</evidence>
<evidence type="ECO:0000259" key="11">
    <source>
        <dbReference type="Pfam" id="PF00814"/>
    </source>
</evidence>
<evidence type="ECO:0000256" key="4">
    <source>
        <dbReference type="ARBA" id="ARBA00022694"/>
    </source>
</evidence>
<dbReference type="CDD" id="cd24134">
    <property type="entry name" value="ASKHA_NBD_OSGEPL1_QRI7_euk"/>
    <property type="match status" value="1"/>
</dbReference>
<dbReference type="GO" id="GO:0002949">
    <property type="term" value="P:tRNA threonylcarbamoyladenosine modification"/>
    <property type="evidence" value="ECO:0007669"/>
    <property type="project" value="UniProtKB-UniRule"/>
</dbReference>
<evidence type="ECO:0000256" key="10">
    <source>
        <dbReference type="HAMAP-Rule" id="MF_03179"/>
    </source>
</evidence>
<evidence type="ECO:0000256" key="6">
    <source>
        <dbReference type="ARBA" id="ARBA00022946"/>
    </source>
</evidence>
<organism evidence="12 13">
    <name type="scientific">Phlebotomus papatasi</name>
    <name type="common">Sandfly</name>
    <dbReference type="NCBI Taxonomy" id="29031"/>
    <lineage>
        <taxon>Eukaryota</taxon>
        <taxon>Metazoa</taxon>
        <taxon>Ecdysozoa</taxon>
        <taxon>Arthropoda</taxon>
        <taxon>Hexapoda</taxon>
        <taxon>Insecta</taxon>
        <taxon>Pterygota</taxon>
        <taxon>Neoptera</taxon>
        <taxon>Endopterygota</taxon>
        <taxon>Diptera</taxon>
        <taxon>Nematocera</taxon>
        <taxon>Psychodoidea</taxon>
        <taxon>Psychodidae</taxon>
        <taxon>Phlebotomus</taxon>
        <taxon>Phlebotomus</taxon>
    </lineage>
</organism>
<evidence type="ECO:0000313" key="13">
    <source>
        <dbReference type="Proteomes" id="UP000092462"/>
    </source>
</evidence>
<evidence type="ECO:0000256" key="8">
    <source>
        <dbReference type="ARBA" id="ARBA00023315"/>
    </source>
</evidence>
<evidence type="ECO:0000256" key="3">
    <source>
        <dbReference type="ARBA" id="ARBA00022679"/>
    </source>
</evidence>
<evidence type="ECO:0000256" key="7">
    <source>
        <dbReference type="ARBA" id="ARBA00023128"/>
    </source>
</evidence>
<dbReference type="InterPro" id="IPR043129">
    <property type="entry name" value="ATPase_NBD"/>
</dbReference>
<dbReference type="EC" id="2.3.1.234" evidence="2"/>
<dbReference type="EMBL" id="AJVK01009849">
    <property type="status" value="NOT_ANNOTATED_CDS"/>
    <property type="molecule type" value="Genomic_DNA"/>
</dbReference>
<keyword evidence="6" id="KW-0809">Transit peptide</keyword>
<dbReference type="GO" id="GO:0046872">
    <property type="term" value="F:metal ion binding"/>
    <property type="evidence" value="ECO:0007669"/>
    <property type="project" value="UniProtKB-KW"/>
</dbReference>
<keyword evidence="4 10" id="KW-0819">tRNA processing</keyword>
<comment type="subunit">
    <text evidence="10">Homodimer.</text>
</comment>
<dbReference type="EnsemblMetazoa" id="PPAI000739-RA">
    <property type="protein sequence ID" value="PPAI000739-PA"/>
    <property type="gene ID" value="PPAI000739"/>
</dbReference>
<dbReference type="GO" id="GO:0005739">
    <property type="term" value="C:mitochondrion"/>
    <property type="evidence" value="ECO:0007669"/>
    <property type="project" value="UniProtKB-SubCell"/>
</dbReference>
<keyword evidence="7 10" id="KW-0496">Mitochondrion</keyword>
<accession>A0A1B0D067</accession>
<comment type="similarity">
    <text evidence="10">Belongs to the KAE1 / TsaD family.</text>
</comment>
<dbReference type="AlphaFoldDB" id="A0A1B0D067"/>
<dbReference type="VEuPathDB" id="VectorBase:PPAPM1_002259"/>
<dbReference type="InterPro" id="IPR022450">
    <property type="entry name" value="TsaD"/>
</dbReference>
<evidence type="ECO:0000256" key="1">
    <source>
        <dbReference type="ARBA" id="ARBA00004173"/>
    </source>
</evidence>
<dbReference type="InterPro" id="IPR000905">
    <property type="entry name" value="Gcp-like_dom"/>
</dbReference>
<evidence type="ECO:0000313" key="12">
    <source>
        <dbReference type="EnsemblMetazoa" id="PPAI000739-PA"/>
    </source>
</evidence>
<sequence>MLLLRQIRRNCVRNFSKSDNFLILGIETSCDDTGAAILDARGTILGEALHSQQSVHLKYGGIIPPLAQEMHRENIEGVVEKCIERSGVEIRDLAAIAVTNRPGLPLSLLIGLRYAKYLARSHSKPLIPIHHMEAHALTARLTSQVDFPFLCLLASGGHCQLVLVKSLGEFILLGETIDDAPGEALDKTARQINIHNLPEYQSMSGGAAIEDAARKSSNPHRFDFPLPLSSLRDCQFSFAGLKNSARRQILASQANNEVGPGEMIPHFEDFCAGFLRAITRHLCHRTQRAIEFCEKEGLIEADGKKSLVFGGGVACNDYVFEALSQLGSLMGYETYRPEKKFCTDNGVMIAWNGVERFREDLGIVDDIDSVDIEPKCTLGSSLIEEVKQKHLACKWAKIPLLREAK</sequence>
<name>A0A1B0D067_PHLPP</name>
<keyword evidence="5 10" id="KW-0479">Metal-binding</keyword>
<reference evidence="12" key="1">
    <citation type="submission" date="2022-08" db="UniProtKB">
        <authorList>
            <consortium name="EnsemblMetazoa"/>
        </authorList>
    </citation>
    <scope>IDENTIFICATION</scope>
    <source>
        <strain evidence="12">Israel</strain>
    </source>
</reference>
<dbReference type="FunFam" id="3.30.420.40:FF:000083">
    <property type="entry name" value="Probable tRNA N6-adenosine threonylcarbamoyltransferase, mitochondrial"/>
    <property type="match status" value="1"/>
</dbReference>
<dbReference type="VEuPathDB" id="VectorBase:PPAI000739"/>
<feature type="domain" description="Gcp-like" evidence="11">
    <location>
        <begin position="43"/>
        <end position="351"/>
    </location>
</feature>
<comment type="function">
    <text evidence="10">Required for the formation of a threonylcarbamoyl group on adenosine at position 37 (t(6)A37) in mitochondrial tRNAs that read codons beginning with adenine. Probably involved in the transfer of the threonylcarbamoyl moiety of threonylcarbamoyl-AMP (TC-AMP) to the N6 group of A37. Involved in mitochondrial genome maintenance.</text>
</comment>
<dbReference type="InterPro" id="IPR017861">
    <property type="entry name" value="KAE1/TsaD"/>
</dbReference>
<dbReference type="NCBIfam" id="TIGR03723">
    <property type="entry name" value="T6A_TsaD_YgjD"/>
    <property type="match status" value="1"/>
</dbReference>
<keyword evidence="3 10" id="KW-0808">Transferase</keyword>
<keyword evidence="13" id="KW-1185">Reference proteome</keyword>
<dbReference type="PANTHER" id="PTHR11735">
    <property type="entry name" value="TRNA N6-ADENOSINE THREONYLCARBAMOYLTRANSFERASE"/>
    <property type="match status" value="1"/>
</dbReference>
<evidence type="ECO:0000256" key="9">
    <source>
        <dbReference type="ARBA" id="ARBA00048117"/>
    </source>
</evidence>
<dbReference type="PANTHER" id="PTHR11735:SF6">
    <property type="entry name" value="TRNA N6-ADENOSINE THREONYLCARBAMOYLTRANSFERASE, MITOCHONDRIAL"/>
    <property type="match status" value="1"/>
</dbReference>
<proteinExistence type="inferred from homology"/>
<dbReference type="NCBIfam" id="TIGR00329">
    <property type="entry name" value="gcp_kae1"/>
    <property type="match status" value="1"/>
</dbReference>
<dbReference type="SUPFAM" id="SSF53067">
    <property type="entry name" value="Actin-like ATPase domain"/>
    <property type="match status" value="1"/>
</dbReference>
<protein>
    <recommendedName>
        <fullName evidence="2">N(6)-L-threonylcarbamoyladenine synthase</fullName>
        <ecNumber evidence="2">2.3.1.234</ecNumber>
    </recommendedName>
</protein>
<evidence type="ECO:0000256" key="5">
    <source>
        <dbReference type="ARBA" id="ARBA00022723"/>
    </source>
</evidence>
<dbReference type="Gene3D" id="3.30.420.40">
    <property type="match status" value="2"/>
</dbReference>
<dbReference type="PRINTS" id="PR00789">
    <property type="entry name" value="OSIALOPTASE"/>
</dbReference>
<keyword evidence="8 10" id="KW-0012">Acyltransferase</keyword>
<dbReference type="Proteomes" id="UP000092462">
    <property type="component" value="Unassembled WGS sequence"/>
</dbReference>
<comment type="cofactor">
    <cofactor evidence="10">
        <name>a divalent metal cation</name>
        <dbReference type="ChEBI" id="CHEBI:60240"/>
    </cofactor>
    <text evidence="10">Binds 1 divalent metal cation per subunit.</text>
</comment>
<comment type="subcellular location">
    <subcellularLocation>
        <location evidence="1 10">Mitochondrion</location>
    </subcellularLocation>
</comment>
<dbReference type="HAMAP" id="MF_01445">
    <property type="entry name" value="TsaD"/>
    <property type="match status" value="1"/>
</dbReference>
<dbReference type="GO" id="GO:0061711">
    <property type="term" value="F:tRNA N(6)-L-threonylcarbamoyladenine synthase activity"/>
    <property type="evidence" value="ECO:0007669"/>
    <property type="project" value="UniProtKB-EC"/>
</dbReference>
<comment type="catalytic activity">
    <reaction evidence="9 10">
        <text>L-threonylcarbamoyladenylate + adenosine(37) in tRNA = N(6)-L-threonylcarbamoyladenosine(37) in tRNA + AMP + H(+)</text>
        <dbReference type="Rhea" id="RHEA:37059"/>
        <dbReference type="Rhea" id="RHEA-COMP:10162"/>
        <dbReference type="Rhea" id="RHEA-COMP:10163"/>
        <dbReference type="ChEBI" id="CHEBI:15378"/>
        <dbReference type="ChEBI" id="CHEBI:73682"/>
        <dbReference type="ChEBI" id="CHEBI:74411"/>
        <dbReference type="ChEBI" id="CHEBI:74418"/>
        <dbReference type="ChEBI" id="CHEBI:456215"/>
        <dbReference type="EC" id="2.3.1.234"/>
    </reaction>
</comment>
<dbReference type="Pfam" id="PF00814">
    <property type="entry name" value="TsaD"/>
    <property type="match status" value="1"/>
</dbReference>